<name>A0A3M7R5F7_BRAPC</name>
<dbReference type="Proteomes" id="UP000276133">
    <property type="component" value="Unassembled WGS sequence"/>
</dbReference>
<evidence type="ECO:0000313" key="1">
    <source>
        <dbReference type="EMBL" id="RNA18478.1"/>
    </source>
</evidence>
<protein>
    <submittedName>
        <fullName evidence="1">Uncharacterized protein</fullName>
    </submittedName>
</protein>
<keyword evidence="2" id="KW-1185">Reference proteome</keyword>
<evidence type="ECO:0000313" key="2">
    <source>
        <dbReference type="Proteomes" id="UP000276133"/>
    </source>
</evidence>
<gene>
    <name evidence="1" type="ORF">BpHYR1_052165</name>
</gene>
<dbReference type="EMBL" id="REGN01004239">
    <property type="protein sequence ID" value="RNA18478.1"/>
    <property type="molecule type" value="Genomic_DNA"/>
</dbReference>
<proteinExistence type="predicted"/>
<dbReference type="AlphaFoldDB" id="A0A3M7R5F7"/>
<organism evidence="1 2">
    <name type="scientific">Brachionus plicatilis</name>
    <name type="common">Marine rotifer</name>
    <name type="synonym">Brachionus muelleri</name>
    <dbReference type="NCBI Taxonomy" id="10195"/>
    <lineage>
        <taxon>Eukaryota</taxon>
        <taxon>Metazoa</taxon>
        <taxon>Spiralia</taxon>
        <taxon>Gnathifera</taxon>
        <taxon>Rotifera</taxon>
        <taxon>Eurotatoria</taxon>
        <taxon>Monogononta</taxon>
        <taxon>Pseudotrocha</taxon>
        <taxon>Ploima</taxon>
        <taxon>Brachionidae</taxon>
        <taxon>Brachionus</taxon>
    </lineage>
</organism>
<sequence length="83" mass="9668">MRLVPDAIDKCLLLAEFDSGELRYFVGTYNLKSLSFSSFEPDLFDSLRLISLSIFQILAQENFRSESKNRLQAWILRFLSNKT</sequence>
<reference evidence="1 2" key="1">
    <citation type="journal article" date="2018" name="Sci. Rep.">
        <title>Genomic signatures of local adaptation to the degree of environmental predictability in rotifers.</title>
        <authorList>
            <person name="Franch-Gras L."/>
            <person name="Hahn C."/>
            <person name="Garcia-Roger E.M."/>
            <person name="Carmona M.J."/>
            <person name="Serra M."/>
            <person name="Gomez A."/>
        </authorList>
    </citation>
    <scope>NUCLEOTIDE SEQUENCE [LARGE SCALE GENOMIC DNA]</scope>
    <source>
        <strain evidence="1">HYR1</strain>
    </source>
</reference>
<comment type="caution">
    <text evidence="1">The sequence shown here is derived from an EMBL/GenBank/DDBJ whole genome shotgun (WGS) entry which is preliminary data.</text>
</comment>
<accession>A0A3M7R5F7</accession>